<dbReference type="GO" id="GO:0003924">
    <property type="term" value="F:GTPase activity"/>
    <property type="evidence" value="ECO:0007669"/>
    <property type="project" value="InterPro"/>
</dbReference>
<dbReference type="Gene3D" id="3.40.50.300">
    <property type="entry name" value="P-loop containing nucleotide triphosphate hydrolases"/>
    <property type="match status" value="1"/>
</dbReference>
<dbReference type="STRING" id="1841481.ENSSLDP00000003368"/>
<evidence type="ECO:0000313" key="4">
    <source>
        <dbReference type="Proteomes" id="UP000261360"/>
    </source>
</evidence>
<reference evidence="3" key="1">
    <citation type="submission" date="2025-08" db="UniProtKB">
        <authorList>
            <consortium name="Ensembl"/>
        </authorList>
    </citation>
    <scope>IDENTIFICATION</scope>
</reference>
<dbReference type="InterPro" id="IPR001806">
    <property type="entry name" value="Small_GTPase"/>
</dbReference>
<dbReference type="Pfam" id="PF00071">
    <property type="entry name" value="Ras"/>
    <property type="match status" value="1"/>
</dbReference>
<keyword evidence="1" id="KW-0547">Nucleotide-binding</keyword>
<accession>A0A3B4WQ26</accession>
<dbReference type="GeneTree" id="ENSGT00940000160756"/>
<dbReference type="AlphaFoldDB" id="A0A3B4WQ26"/>
<protein>
    <recommendedName>
        <fullName evidence="5">RAB5C, member RAS oncogene family</fullName>
    </recommendedName>
</protein>
<keyword evidence="4" id="KW-1185">Reference proteome</keyword>
<dbReference type="Ensembl" id="ENSSLDT00000003486.1">
    <property type="protein sequence ID" value="ENSSLDP00000003368.1"/>
    <property type="gene ID" value="ENSSLDG00000002647.1"/>
</dbReference>
<sequence length="78" mass="8159">MAAAAPPASGRVFQFKLVLLGDSAVGKSSLVLRFVRGQFFEYQESTIGGHVPAREAVGEGAAEAGQPKHRDCACGQQV</sequence>
<evidence type="ECO:0000313" key="3">
    <source>
        <dbReference type="Ensembl" id="ENSSLDP00000003368.1"/>
    </source>
</evidence>
<dbReference type="InterPro" id="IPR027417">
    <property type="entry name" value="P-loop_NTPase"/>
</dbReference>
<reference evidence="3" key="2">
    <citation type="submission" date="2025-09" db="UniProtKB">
        <authorList>
            <consortium name="Ensembl"/>
        </authorList>
    </citation>
    <scope>IDENTIFICATION</scope>
</reference>
<evidence type="ECO:0000256" key="1">
    <source>
        <dbReference type="ARBA" id="ARBA00022741"/>
    </source>
</evidence>
<proteinExistence type="predicted"/>
<name>A0A3B4WQ26_SERLL</name>
<feature type="region of interest" description="Disordered" evidence="2">
    <location>
        <begin position="59"/>
        <end position="78"/>
    </location>
</feature>
<dbReference type="Proteomes" id="UP000261360">
    <property type="component" value="Unplaced"/>
</dbReference>
<dbReference type="GO" id="GO:0005525">
    <property type="term" value="F:GTP binding"/>
    <property type="evidence" value="ECO:0007669"/>
    <property type="project" value="InterPro"/>
</dbReference>
<evidence type="ECO:0000256" key="2">
    <source>
        <dbReference type="SAM" id="MobiDB-lite"/>
    </source>
</evidence>
<organism evidence="3 4">
    <name type="scientific">Seriola lalandi dorsalis</name>
    <dbReference type="NCBI Taxonomy" id="1841481"/>
    <lineage>
        <taxon>Eukaryota</taxon>
        <taxon>Metazoa</taxon>
        <taxon>Chordata</taxon>
        <taxon>Craniata</taxon>
        <taxon>Vertebrata</taxon>
        <taxon>Euteleostomi</taxon>
        <taxon>Actinopterygii</taxon>
        <taxon>Neopterygii</taxon>
        <taxon>Teleostei</taxon>
        <taxon>Neoteleostei</taxon>
        <taxon>Acanthomorphata</taxon>
        <taxon>Carangaria</taxon>
        <taxon>Carangiformes</taxon>
        <taxon>Carangidae</taxon>
        <taxon>Seriola</taxon>
    </lineage>
</organism>
<dbReference type="SUPFAM" id="SSF52540">
    <property type="entry name" value="P-loop containing nucleoside triphosphate hydrolases"/>
    <property type="match status" value="1"/>
</dbReference>
<evidence type="ECO:0008006" key="5">
    <source>
        <dbReference type="Google" id="ProtNLM"/>
    </source>
</evidence>
<dbReference type="PRINTS" id="PR00449">
    <property type="entry name" value="RASTRNSFRMNG"/>
</dbReference>